<dbReference type="Proteomes" id="UP001371218">
    <property type="component" value="Unassembled WGS sequence"/>
</dbReference>
<dbReference type="EMBL" id="JBBUTG010000009">
    <property type="protein sequence ID" value="MEK8032176.1"/>
    <property type="molecule type" value="Genomic_DNA"/>
</dbReference>
<evidence type="ECO:0000256" key="10">
    <source>
        <dbReference type="SAM" id="MobiDB-lite"/>
    </source>
</evidence>
<dbReference type="Pfam" id="PF05134">
    <property type="entry name" value="T2SSL"/>
    <property type="match status" value="1"/>
</dbReference>
<keyword evidence="3" id="KW-0813">Transport</keyword>
<dbReference type="InterPro" id="IPR007812">
    <property type="entry name" value="T2SS_protein-GspL"/>
</dbReference>
<evidence type="ECO:0000256" key="7">
    <source>
        <dbReference type="ARBA" id="ARBA00022927"/>
    </source>
</evidence>
<comment type="subcellular location">
    <subcellularLocation>
        <location evidence="1">Cell inner membrane</location>
        <topology evidence="1">Single-pass membrane protein</topology>
    </subcellularLocation>
</comment>
<sequence>MSTLIVALPVPPRLSSHGAAGAALAPAEYDYVYSADSGSRLQAGRGAPAQLPKAQEVVAVIPPHGVAWHRVTLPKAPAAKLRAALAGVLEDVLLEDDSELHLALAPQAKAGDSVWVAALSRSWLKAQLQSLEADGMTVDRVVPAWAPDDAPAGHFFRSEALPDGSDPGTQIAWRDSQGPLCLPAESDATRIFLSRLGGDIPVRWTSEPECATDAVRLAGGNVAALSNTEFLFNASRGDWNLRQFDLVPQRRGSRAAKELLQQLWTSPTWRPARFGVAALLVLNLVGANVWAWQQRQALSRQKAAMTSLLQTTFPQVRAIVDPPAQMQKEIDLLRASAGKPGEADLEPLMYAAEAAWPASRAPADSVKFEPGQLIISSPGWSPQEVEAFRGRLRPLGYDAESVPGRLTLTRAKITEPGPGPMLAPSRGGPGVPPNGAGPAPGGAPVTPPPARMAPPGTGAQAVPQGMPPAGALGPQGSMPPRPGAAPVQPQRMPGRSPTGVENSVER</sequence>
<evidence type="ECO:0000313" key="13">
    <source>
        <dbReference type="EMBL" id="MEK8032176.1"/>
    </source>
</evidence>
<dbReference type="Pfam" id="PF12693">
    <property type="entry name" value="GspL_C"/>
    <property type="match status" value="1"/>
</dbReference>
<evidence type="ECO:0000256" key="6">
    <source>
        <dbReference type="ARBA" id="ARBA00022692"/>
    </source>
</evidence>
<evidence type="ECO:0000256" key="3">
    <source>
        <dbReference type="ARBA" id="ARBA00022448"/>
    </source>
</evidence>
<reference evidence="13 14" key="1">
    <citation type="submission" date="2024-04" db="EMBL/GenBank/DDBJ databases">
        <title>Novel species of the genus Ideonella isolated from streams.</title>
        <authorList>
            <person name="Lu H."/>
        </authorList>
    </citation>
    <scope>NUCLEOTIDE SEQUENCE [LARGE SCALE GENOMIC DNA]</scope>
    <source>
        <strain evidence="13 14">DXS29W</strain>
    </source>
</reference>
<comment type="similarity">
    <text evidence="2">Belongs to the GSP L family.</text>
</comment>
<feature type="domain" description="GspL cytoplasmic actin-ATPase-like" evidence="11">
    <location>
        <begin position="32"/>
        <end position="143"/>
    </location>
</feature>
<keyword evidence="7" id="KW-0653">Protein transport</keyword>
<evidence type="ECO:0000256" key="1">
    <source>
        <dbReference type="ARBA" id="ARBA00004377"/>
    </source>
</evidence>
<evidence type="ECO:0000259" key="12">
    <source>
        <dbReference type="Pfam" id="PF12693"/>
    </source>
</evidence>
<evidence type="ECO:0000256" key="4">
    <source>
        <dbReference type="ARBA" id="ARBA00022475"/>
    </source>
</evidence>
<keyword evidence="9" id="KW-0472">Membrane</keyword>
<name>A0ABU9BQW4_9BURK</name>
<evidence type="ECO:0000256" key="8">
    <source>
        <dbReference type="ARBA" id="ARBA00022989"/>
    </source>
</evidence>
<keyword evidence="8" id="KW-1133">Transmembrane helix</keyword>
<evidence type="ECO:0000256" key="9">
    <source>
        <dbReference type="ARBA" id="ARBA00023136"/>
    </source>
</evidence>
<evidence type="ECO:0000259" key="11">
    <source>
        <dbReference type="Pfam" id="PF05134"/>
    </source>
</evidence>
<evidence type="ECO:0000256" key="5">
    <source>
        <dbReference type="ARBA" id="ARBA00022519"/>
    </source>
</evidence>
<comment type="caution">
    <text evidence="13">The sequence shown here is derived from an EMBL/GenBank/DDBJ whole genome shotgun (WGS) entry which is preliminary data.</text>
</comment>
<feature type="domain" description="GspL periplasmic" evidence="12">
    <location>
        <begin position="268"/>
        <end position="368"/>
    </location>
</feature>
<keyword evidence="6" id="KW-0812">Transmembrane</keyword>
<organism evidence="13 14">
    <name type="scientific">Ideonella lacteola</name>
    <dbReference type="NCBI Taxonomy" id="2984193"/>
    <lineage>
        <taxon>Bacteria</taxon>
        <taxon>Pseudomonadati</taxon>
        <taxon>Pseudomonadota</taxon>
        <taxon>Betaproteobacteria</taxon>
        <taxon>Burkholderiales</taxon>
        <taxon>Sphaerotilaceae</taxon>
        <taxon>Ideonella</taxon>
    </lineage>
</organism>
<evidence type="ECO:0000313" key="14">
    <source>
        <dbReference type="Proteomes" id="UP001371218"/>
    </source>
</evidence>
<feature type="region of interest" description="Disordered" evidence="10">
    <location>
        <begin position="411"/>
        <end position="506"/>
    </location>
</feature>
<keyword evidence="5" id="KW-0997">Cell inner membrane</keyword>
<dbReference type="InterPro" id="IPR024230">
    <property type="entry name" value="GspL_cyto_dom"/>
</dbReference>
<protein>
    <submittedName>
        <fullName evidence="13">Type II secretion system protein GspL</fullName>
    </submittedName>
</protein>
<accession>A0ABU9BQW4</accession>
<proteinExistence type="inferred from homology"/>
<gene>
    <name evidence="13" type="primary">gspL</name>
    <name evidence="13" type="ORF">AACH06_15215</name>
</gene>
<dbReference type="NCBIfam" id="TIGR01709">
    <property type="entry name" value="typeII_sec_gspL"/>
    <property type="match status" value="1"/>
</dbReference>
<dbReference type="RefSeq" id="WP_341426589.1">
    <property type="nucleotide sequence ID" value="NZ_JBBUTG010000009.1"/>
</dbReference>
<dbReference type="InterPro" id="IPR043129">
    <property type="entry name" value="ATPase_NBD"/>
</dbReference>
<dbReference type="Gene3D" id="3.30.420.380">
    <property type="match status" value="1"/>
</dbReference>
<keyword evidence="4" id="KW-1003">Cell membrane</keyword>
<dbReference type="InterPro" id="IPR025691">
    <property type="entry name" value="GspL_pp_dom"/>
</dbReference>
<keyword evidence="14" id="KW-1185">Reference proteome</keyword>
<dbReference type="SUPFAM" id="SSF53067">
    <property type="entry name" value="Actin-like ATPase domain"/>
    <property type="match status" value="1"/>
</dbReference>
<evidence type="ECO:0000256" key="2">
    <source>
        <dbReference type="ARBA" id="ARBA00005318"/>
    </source>
</evidence>